<dbReference type="PANTHER" id="PTHR44688:SF16">
    <property type="entry name" value="DNA-BINDING TRANSCRIPTIONAL ACTIVATOR DEVR_DOSR"/>
    <property type="match status" value="1"/>
</dbReference>
<dbReference type="OrthoDB" id="292806at2"/>
<dbReference type="Pfam" id="PF00196">
    <property type="entry name" value="GerE"/>
    <property type="match status" value="1"/>
</dbReference>
<keyword evidence="3" id="KW-0804">Transcription</keyword>
<evidence type="ECO:0000313" key="5">
    <source>
        <dbReference type="EMBL" id="TWT89020.1"/>
    </source>
</evidence>
<evidence type="ECO:0000256" key="2">
    <source>
        <dbReference type="ARBA" id="ARBA00023125"/>
    </source>
</evidence>
<dbReference type="InterPro" id="IPR036388">
    <property type="entry name" value="WH-like_DNA-bd_sf"/>
</dbReference>
<evidence type="ECO:0000259" key="4">
    <source>
        <dbReference type="PROSITE" id="PS50043"/>
    </source>
</evidence>
<evidence type="ECO:0000256" key="3">
    <source>
        <dbReference type="ARBA" id="ARBA00023163"/>
    </source>
</evidence>
<dbReference type="PROSITE" id="PS50043">
    <property type="entry name" value="HTH_LUXR_2"/>
    <property type="match status" value="1"/>
</dbReference>
<dbReference type="PROSITE" id="PS00622">
    <property type="entry name" value="HTH_LUXR_1"/>
    <property type="match status" value="1"/>
</dbReference>
<keyword evidence="1" id="KW-0805">Transcription regulation</keyword>
<dbReference type="GO" id="GO:0006355">
    <property type="term" value="P:regulation of DNA-templated transcription"/>
    <property type="evidence" value="ECO:0007669"/>
    <property type="project" value="InterPro"/>
</dbReference>
<dbReference type="EMBL" id="SJPQ01000002">
    <property type="protein sequence ID" value="TWT89020.1"/>
    <property type="molecule type" value="Genomic_DNA"/>
</dbReference>
<keyword evidence="2" id="KW-0238">DNA-binding</keyword>
<dbReference type="CDD" id="cd06170">
    <property type="entry name" value="LuxR_C_like"/>
    <property type="match status" value="1"/>
</dbReference>
<dbReference type="InterPro" id="IPR000792">
    <property type="entry name" value="Tscrpt_reg_LuxR_C"/>
</dbReference>
<reference evidence="5 6" key="1">
    <citation type="submission" date="2019-02" db="EMBL/GenBank/DDBJ databases">
        <title>Deep-cultivation of Planctomycetes and their phenomic and genomic characterization uncovers novel biology.</title>
        <authorList>
            <person name="Wiegand S."/>
            <person name="Jogler M."/>
            <person name="Boedeker C."/>
            <person name="Pinto D."/>
            <person name="Vollmers J."/>
            <person name="Rivas-Marin E."/>
            <person name="Kohn T."/>
            <person name="Peeters S.H."/>
            <person name="Heuer A."/>
            <person name="Rast P."/>
            <person name="Oberbeckmann S."/>
            <person name="Bunk B."/>
            <person name="Jeske O."/>
            <person name="Meyerdierks A."/>
            <person name="Storesund J.E."/>
            <person name="Kallscheuer N."/>
            <person name="Luecker S."/>
            <person name="Lage O.M."/>
            <person name="Pohl T."/>
            <person name="Merkel B.J."/>
            <person name="Hornburger P."/>
            <person name="Mueller R.-W."/>
            <person name="Bruemmer F."/>
            <person name="Labrenz M."/>
            <person name="Spormann A.M."/>
            <person name="Op Den Camp H."/>
            <person name="Overmann J."/>
            <person name="Amann R."/>
            <person name="Jetten M.S.M."/>
            <person name="Mascher T."/>
            <person name="Medema M.H."/>
            <person name="Devos D.P."/>
            <person name="Kaster A.-K."/>
            <person name="Ovreas L."/>
            <person name="Rohde M."/>
            <person name="Galperin M.Y."/>
            <person name="Jogler C."/>
        </authorList>
    </citation>
    <scope>NUCLEOTIDE SEQUENCE [LARGE SCALE GENOMIC DNA]</scope>
    <source>
        <strain evidence="5 6">Mal64</strain>
    </source>
</reference>
<dbReference type="SMART" id="SM00421">
    <property type="entry name" value="HTH_LUXR"/>
    <property type="match status" value="1"/>
</dbReference>
<dbReference type="AlphaFoldDB" id="A0A5C5ZP86"/>
<gene>
    <name evidence="5" type="primary">tdiR</name>
    <name evidence="5" type="ORF">Mal64_25110</name>
</gene>
<dbReference type="Gene3D" id="1.10.10.10">
    <property type="entry name" value="Winged helix-like DNA-binding domain superfamily/Winged helix DNA-binding domain"/>
    <property type="match status" value="1"/>
</dbReference>
<dbReference type="PANTHER" id="PTHR44688">
    <property type="entry name" value="DNA-BINDING TRANSCRIPTIONAL ACTIVATOR DEVR_DOSR"/>
    <property type="match status" value="1"/>
</dbReference>
<organism evidence="5 6">
    <name type="scientific">Pseudobythopirellula maris</name>
    <dbReference type="NCBI Taxonomy" id="2527991"/>
    <lineage>
        <taxon>Bacteria</taxon>
        <taxon>Pseudomonadati</taxon>
        <taxon>Planctomycetota</taxon>
        <taxon>Planctomycetia</taxon>
        <taxon>Pirellulales</taxon>
        <taxon>Lacipirellulaceae</taxon>
        <taxon>Pseudobythopirellula</taxon>
    </lineage>
</organism>
<dbReference type="RefSeq" id="WP_146400569.1">
    <property type="nucleotide sequence ID" value="NZ_SJPQ01000002.1"/>
</dbReference>
<protein>
    <submittedName>
        <fullName evidence="5">Transcriptional regulatory protein TdiR</fullName>
    </submittedName>
</protein>
<keyword evidence="6" id="KW-1185">Reference proteome</keyword>
<comment type="caution">
    <text evidence="5">The sequence shown here is derived from an EMBL/GenBank/DDBJ whole genome shotgun (WGS) entry which is preliminary data.</text>
</comment>
<dbReference type="SUPFAM" id="SSF46894">
    <property type="entry name" value="C-terminal effector domain of the bipartite response regulators"/>
    <property type="match status" value="1"/>
</dbReference>
<accession>A0A5C5ZP86</accession>
<dbReference type="Proteomes" id="UP000315440">
    <property type="component" value="Unassembled WGS sequence"/>
</dbReference>
<dbReference type="GO" id="GO:0003677">
    <property type="term" value="F:DNA binding"/>
    <property type="evidence" value="ECO:0007669"/>
    <property type="project" value="UniProtKB-KW"/>
</dbReference>
<dbReference type="PRINTS" id="PR00038">
    <property type="entry name" value="HTHLUXR"/>
</dbReference>
<sequence length="254" mass="27196">MHDDTNRSTPLRADAILLIDEGPLRDKVVRCAESMGIPARATSASDECAALLQGASTPLLIVSCHLADRVPEQGDALSSLAPVILLIAENAEEHLARPIAPFLVVGEPEEAEGLASAVTLAAGEAVRVAEDLHEIQDHYERLASLSTEERQVMEAVCSGMLNKQIAREYGVSIRTIEQRRRRLFNKMEVLSAVPLASHVASVRTLERLHGRRARPIDCEQPRTLGVIPIAPAGEQGDASGGMLAGSSLMASSMT</sequence>
<evidence type="ECO:0000256" key="1">
    <source>
        <dbReference type="ARBA" id="ARBA00023015"/>
    </source>
</evidence>
<feature type="domain" description="HTH luxR-type" evidence="4">
    <location>
        <begin position="138"/>
        <end position="203"/>
    </location>
</feature>
<name>A0A5C5ZP86_9BACT</name>
<dbReference type="InterPro" id="IPR016032">
    <property type="entry name" value="Sig_transdc_resp-reg_C-effctor"/>
</dbReference>
<evidence type="ECO:0000313" key="6">
    <source>
        <dbReference type="Proteomes" id="UP000315440"/>
    </source>
</evidence>
<proteinExistence type="predicted"/>